<dbReference type="AlphaFoldDB" id="A0ABD0LV31"/>
<comment type="caution">
    <text evidence="1">The sequence shown here is derived from an EMBL/GenBank/DDBJ whole genome shotgun (WGS) entry which is preliminary data.</text>
</comment>
<dbReference type="Proteomes" id="UP001519460">
    <property type="component" value="Unassembled WGS sequence"/>
</dbReference>
<evidence type="ECO:0000313" key="1">
    <source>
        <dbReference type="EMBL" id="KAK7502936.1"/>
    </source>
</evidence>
<protein>
    <submittedName>
        <fullName evidence="1">Uncharacterized protein</fullName>
    </submittedName>
</protein>
<keyword evidence="2" id="KW-1185">Reference proteome</keyword>
<organism evidence="1 2">
    <name type="scientific">Batillaria attramentaria</name>
    <dbReference type="NCBI Taxonomy" id="370345"/>
    <lineage>
        <taxon>Eukaryota</taxon>
        <taxon>Metazoa</taxon>
        <taxon>Spiralia</taxon>
        <taxon>Lophotrochozoa</taxon>
        <taxon>Mollusca</taxon>
        <taxon>Gastropoda</taxon>
        <taxon>Caenogastropoda</taxon>
        <taxon>Sorbeoconcha</taxon>
        <taxon>Cerithioidea</taxon>
        <taxon>Batillariidae</taxon>
        <taxon>Batillaria</taxon>
    </lineage>
</organism>
<sequence length="77" mass="8494">MLDAGGVLHDPTLVDECGSSHEVAKSHGLDTHPSAKTREGRPLLQLFGAETTLERTARRVFSLSFLLQSSWLVCFLR</sequence>
<evidence type="ECO:0000313" key="2">
    <source>
        <dbReference type="Proteomes" id="UP001519460"/>
    </source>
</evidence>
<proteinExistence type="predicted"/>
<dbReference type="EMBL" id="JACVVK020000023">
    <property type="protein sequence ID" value="KAK7502936.1"/>
    <property type="molecule type" value="Genomic_DNA"/>
</dbReference>
<reference evidence="1 2" key="1">
    <citation type="journal article" date="2023" name="Sci. Data">
        <title>Genome assembly of the Korean intertidal mud-creeper Batillaria attramentaria.</title>
        <authorList>
            <person name="Patra A.K."/>
            <person name="Ho P.T."/>
            <person name="Jun S."/>
            <person name="Lee S.J."/>
            <person name="Kim Y."/>
            <person name="Won Y.J."/>
        </authorList>
    </citation>
    <scope>NUCLEOTIDE SEQUENCE [LARGE SCALE GENOMIC DNA]</scope>
    <source>
        <strain evidence="1">Wonlab-2016</strain>
    </source>
</reference>
<name>A0ABD0LV31_9CAEN</name>
<accession>A0ABD0LV31</accession>
<gene>
    <name evidence="1" type="ORF">BaRGS_00005885</name>
</gene>